<organism evidence="3 4">
    <name type="scientific">Bowdeniella nasicola</name>
    <dbReference type="NCBI Taxonomy" id="208480"/>
    <lineage>
        <taxon>Bacteria</taxon>
        <taxon>Bacillati</taxon>
        <taxon>Actinomycetota</taxon>
        <taxon>Actinomycetes</taxon>
        <taxon>Actinomycetales</taxon>
        <taxon>Actinomycetaceae</taxon>
        <taxon>Bowdeniella</taxon>
    </lineage>
</organism>
<feature type="region of interest" description="Disordered" evidence="1">
    <location>
        <begin position="144"/>
        <end position="167"/>
    </location>
</feature>
<dbReference type="EMBL" id="FNQV01000006">
    <property type="protein sequence ID" value="SEA25856.1"/>
    <property type="molecule type" value="Genomic_DNA"/>
</dbReference>
<feature type="region of interest" description="Disordered" evidence="1">
    <location>
        <begin position="23"/>
        <end position="42"/>
    </location>
</feature>
<dbReference type="RefSeq" id="WP_092563695.1">
    <property type="nucleotide sequence ID" value="NZ_FNQV01000006.1"/>
</dbReference>
<dbReference type="OrthoDB" id="9798386at2"/>
<name>A0A1H3ZQ09_9ACTO</name>
<keyword evidence="4" id="KW-1185">Reference proteome</keyword>
<dbReference type="PROSITE" id="PS51257">
    <property type="entry name" value="PROKAR_LIPOPROTEIN"/>
    <property type="match status" value="1"/>
</dbReference>
<feature type="signal peptide" evidence="2">
    <location>
        <begin position="1"/>
        <end position="22"/>
    </location>
</feature>
<dbReference type="AlphaFoldDB" id="A0A1H3ZQ09"/>
<proteinExistence type="predicted"/>
<sequence length="361" mass="38034">MMKAFVRLAAIATVVLVAGSCAGGKHEQPPASSPTGTASSIGQAREGWRWNAQGGVAFQTPDEFTFDWPPYTQWCIADDPPKSGTKVVIPMHSWAVLAIACGPMPREYFVPWVRVEVDPEGEEPLKRIAAESWAAEKVEGITRHEAEPPGPDSDELGPTSPDPLESYERFSRSVGPITVTVGMPPDDVDETLAAGILETVVPISTTPLGCPSVATPGAATSAIEKDEQGDLVICQYFAGASEGTGTSADRPQGLHIGEHVLSGNVAASWLSAVYDAPMGLGPNNPDNCASGQEDGEFIHVRSATGMLHVSYVGCRSNGITGNGLERNITRENCGPIFSGGTVRITYSGQDVGELCMPDGVR</sequence>
<dbReference type="Proteomes" id="UP000199288">
    <property type="component" value="Unassembled WGS sequence"/>
</dbReference>
<evidence type="ECO:0000313" key="3">
    <source>
        <dbReference type="EMBL" id="SEA25856.1"/>
    </source>
</evidence>
<evidence type="ECO:0000313" key="4">
    <source>
        <dbReference type="Proteomes" id="UP000199288"/>
    </source>
</evidence>
<gene>
    <name evidence="3" type="ORF">SAMN02910418_01243</name>
</gene>
<feature type="chain" id="PRO_5039295145" evidence="2">
    <location>
        <begin position="23"/>
        <end position="361"/>
    </location>
</feature>
<evidence type="ECO:0000256" key="2">
    <source>
        <dbReference type="SAM" id="SignalP"/>
    </source>
</evidence>
<keyword evidence="2" id="KW-0732">Signal</keyword>
<accession>A0A1H3ZQ09</accession>
<evidence type="ECO:0000256" key="1">
    <source>
        <dbReference type="SAM" id="MobiDB-lite"/>
    </source>
</evidence>
<reference evidence="4" key="1">
    <citation type="submission" date="2016-10" db="EMBL/GenBank/DDBJ databases">
        <authorList>
            <person name="Varghese N."/>
            <person name="Submissions S."/>
        </authorList>
    </citation>
    <scope>NUCLEOTIDE SEQUENCE [LARGE SCALE GENOMIC DNA]</scope>
    <source>
        <strain evidence="4">KPR-1</strain>
    </source>
</reference>
<protein>
    <submittedName>
        <fullName evidence="3">Uncharacterized protein</fullName>
    </submittedName>
</protein>
<feature type="compositionally biased region" description="Low complexity" evidence="1">
    <location>
        <begin position="29"/>
        <end position="40"/>
    </location>
</feature>